<dbReference type="Pfam" id="PF00179">
    <property type="entry name" value="UQ_con"/>
    <property type="match status" value="1"/>
</dbReference>
<gene>
    <name evidence="2" type="ORF">E6O75_ATG09536</name>
</gene>
<dbReference type="SMART" id="SM00212">
    <property type="entry name" value="UBCc"/>
    <property type="match status" value="1"/>
</dbReference>
<sequence>MTDPFKSINEEVRTFQIAPPQNISAHPISLYSNPHLWTATITGPPSSPYSGGKFKVSLLLPDDYPLSAPQIKFETKIFHPNVNERGQIGMGTRMGELASFEVHRVLMAVYEVLILPEVEDAVWREAGELYESDLGEFESVAREWTSKFAMG</sequence>
<dbReference type="PROSITE" id="PS50127">
    <property type="entry name" value="UBC_2"/>
    <property type="match status" value="1"/>
</dbReference>
<proteinExistence type="predicted"/>
<feature type="domain" description="UBC core" evidence="1">
    <location>
        <begin position="3"/>
        <end position="150"/>
    </location>
</feature>
<dbReference type="InterPro" id="IPR016135">
    <property type="entry name" value="UBQ-conjugating_enzyme/RWD"/>
</dbReference>
<dbReference type="PANTHER" id="PTHR24068">
    <property type="entry name" value="UBIQUITIN-CONJUGATING ENZYME E2"/>
    <property type="match status" value="1"/>
</dbReference>
<dbReference type="STRING" id="86259.A0A4Z1P7Z7"/>
<dbReference type="InterPro" id="IPR000608">
    <property type="entry name" value="UBC"/>
</dbReference>
<comment type="caution">
    <text evidence="2">The sequence shown here is derived from an EMBL/GenBank/DDBJ whole genome shotgun (WGS) entry which is preliminary data.</text>
</comment>
<evidence type="ECO:0000313" key="2">
    <source>
        <dbReference type="EMBL" id="TID16770.1"/>
    </source>
</evidence>
<reference evidence="2 3" key="1">
    <citation type="submission" date="2019-04" db="EMBL/GenBank/DDBJ databases">
        <title>High contiguity whole genome sequence and gene annotation resource for two Venturia nashicola isolates.</title>
        <authorList>
            <person name="Prokchorchik M."/>
            <person name="Won K."/>
            <person name="Lee Y."/>
            <person name="Choi E.D."/>
            <person name="Segonzac C."/>
            <person name="Sohn K.H."/>
        </authorList>
    </citation>
    <scope>NUCLEOTIDE SEQUENCE [LARGE SCALE GENOMIC DNA]</scope>
    <source>
        <strain evidence="2 3">PRI2</strain>
    </source>
</reference>
<name>A0A4Z1P7Z7_9PEZI</name>
<keyword evidence="3" id="KW-1185">Reference proteome</keyword>
<organism evidence="2 3">
    <name type="scientific">Venturia nashicola</name>
    <dbReference type="NCBI Taxonomy" id="86259"/>
    <lineage>
        <taxon>Eukaryota</taxon>
        <taxon>Fungi</taxon>
        <taxon>Dikarya</taxon>
        <taxon>Ascomycota</taxon>
        <taxon>Pezizomycotina</taxon>
        <taxon>Dothideomycetes</taxon>
        <taxon>Pleosporomycetidae</taxon>
        <taxon>Venturiales</taxon>
        <taxon>Venturiaceae</taxon>
        <taxon>Venturia</taxon>
    </lineage>
</organism>
<evidence type="ECO:0000259" key="1">
    <source>
        <dbReference type="PROSITE" id="PS50127"/>
    </source>
</evidence>
<dbReference type="AlphaFoldDB" id="A0A4Z1P7Z7"/>
<dbReference type="Gene3D" id="3.10.110.10">
    <property type="entry name" value="Ubiquitin Conjugating Enzyme"/>
    <property type="match status" value="1"/>
</dbReference>
<dbReference type="OrthoDB" id="9973183at2759"/>
<dbReference type="SUPFAM" id="SSF54495">
    <property type="entry name" value="UBC-like"/>
    <property type="match status" value="1"/>
</dbReference>
<dbReference type="EMBL" id="SNSC02000017">
    <property type="protein sequence ID" value="TID16770.1"/>
    <property type="molecule type" value="Genomic_DNA"/>
</dbReference>
<accession>A0A4Z1P7Z7</accession>
<dbReference type="Proteomes" id="UP000298493">
    <property type="component" value="Unassembled WGS sequence"/>
</dbReference>
<evidence type="ECO:0000313" key="3">
    <source>
        <dbReference type="Proteomes" id="UP000298493"/>
    </source>
</evidence>
<protein>
    <submittedName>
        <fullName evidence="2">Ubiquitin-conjugating enzyme E2</fullName>
    </submittedName>
</protein>